<reference evidence="2 3" key="1">
    <citation type="submission" date="2024-05" db="EMBL/GenBank/DDBJ databases">
        <title>A draft genome resource for the thread blight pathogen Marasmius tenuissimus strain MS-2.</title>
        <authorList>
            <person name="Yulfo-Soto G.E."/>
            <person name="Baruah I.K."/>
            <person name="Amoako-Attah I."/>
            <person name="Bukari Y."/>
            <person name="Meinhardt L.W."/>
            <person name="Bailey B.A."/>
            <person name="Cohen S.P."/>
        </authorList>
    </citation>
    <scope>NUCLEOTIDE SEQUENCE [LARGE SCALE GENOMIC DNA]</scope>
    <source>
        <strain evidence="2 3">MS-2</strain>
    </source>
</reference>
<evidence type="ECO:0000313" key="2">
    <source>
        <dbReference type="EMBL" id="KAL0062106.1"/>
    </source>
</evidence>
<feature type="region of interest" description="Disordered" evidence="1">
    <location>
        <begin position="99"/>
        <end position="118"/>
    </location>
</feature>
<proteinExistence type="predicted"/>
<evidence type="ECO:0008006" key="4">
    <source>
        <dbReference type="Google" id="ProtNLM"/>
    </source>
</evidence>
<dbReference type="Pfam" id="PF06293">
    <property type="entry name" value="Kdo"/>
    <property type="match status" value="1"/>
</dbReference>
<sequence>MSLIFNYHLTSDFHHVSPPPPPPPPSSPQPATSTRQPETDDFETYEVALPPNKFVQKYTEDPILERILDRRGSGSPSTSQKRVSTYNKSRRTVFNEWHRDPDGAELDTDKYESDSKCAPNSGPVWGSSLWDFYKTDLNPSKRSGKAKTSASILSAFCNEAEELGHAPRELEWADTEPEPQRREAADIVSIHEDNVDTIMLDTDGSRYCASSMEEIENGDNDVEHYNTPFHPGSYPPTCFPAPPFHPTTPKLQTRIPLHLLPEELIVHDPYHLLSGDRSKHTTPPNSNNFGLLPWPFPVDATSPTSPQEYTTHTYKLNVSHSTIDKIDKKRASLDKASSSQPESESEVLCCIFPQTTSGPTYEPLVQITVPRRPPPPKRTATAHLYLSRWHRKGEGHHSYVHEAEWEIPRAMLSEPTICHACVEEKARKIWEGQSESIEGGDGFVKSTKKLSANIVVMSESAKCWAGTAVQHGKGSNWKEREVIGDMQVKDYLPTPKAAFKVKVEYFDKLEKKIAMEVRRKQEMAQWQKQMREQHYLPLGATARMGDPRTSALAEMTEEVTARDGSVADLDSLSTNVEKSETPKSPSIIKYKGPMIKIHIGSVPWLLSGDLPCSREGHGRNTCLTLSWPGPPCSGHDQPSKLARCHPHARLPPTLKVRIAAKVSRPDDHHLEREAKNYQLFNKSLSEHWTGLNLISPVPEPTPCGAIVPAFYGYYTRVEEWNSPWSEYGYHFSPLLLLEDCGEPIVPRDLDLDDRYECAALLLRFHHLGWTHGSFYIRNIVVQRGDHADRPDEKNHEEKRFRLIDFGRSSKCDTYRRQEQREIYKTLELNADQLD</sequence>
<feature type="region of interest" description="Disordered" evidence="1">
    <location>
        <begin position="66"/>
        <end position="87"/>
    </location>
</feature>
<evidence type="ECO:0000256" key="1">
    <source>
        <dbReference type="SAM" id="MobiDB-lite"/>
    </source>
</evidence>
<accession>A0ABR2ZK97</accession>
<feature type="compositionally biased region" description="Polar residues" evidence="1">
    <location>
        <begin position="74"/>
        <end position="87"/>
    </location>
</feature>
<name>A0ABR2ZK97_9AGAR</name>
<dbReference type="Proteomes" id="UP001437256">
    <property type="component" value="Unassembled WGS sequence"/>
</dbReference>
<dbReference type="EMBL" id="JBBXMP010000114">
    <property type="protein sequence ID" value="KAL0062106.1"/>
    <property type="molecule type" value="Genomic_DNA"/>
</dbReference>
<gene>
    <name evidence="2" type="ORF">AAF712_011033</name>
</gene>
<organism evidence="2 3">
    <name type="scientific">Marasmius tenuissimus</name>
    <dbReference type="NCBI Taxonomy" id="585030"/>
    <lineage>
        <taxon>Eukaryota</taxon>
        <taxon>Fungi</taxon>
        <taxon>Dikarya</taxon>
        <taxon>Basidiomycota</taxon>
        <taxon>Agaricomycotina</taxon>
        <taxon>Agaricomycetes</taxon>
        <taxon>Agaricomycetidae</taxon>
        <taxon>Agaricales</taxon>
        <taxon>Marasmiineae</taxon>
        <taxon>Marasmiaceae</taxon>
        <taxon>Marasmius</taxon>
    </lineage>
</organism>
<keyword evidence="3" id="KW-1185">Reference proteome</keyword>
<feature type="region of interest" description="Disordered" evidence="1">
    <location>
        <begin position="12"/>
        <end position="46"/>
    </location>
</feature>
<feature type="compositionally biased region" description="Pro residues" evidence="1">
    <location>
        <begin position="17"/>
        <end position="28"/>
    </location>
</feature>
<comment type="caution">
    <text evidence="2">The sequence shown here is derived from an EMBL/GenBank/DDBJ whole genome shotgun (WGS) entry which is preliminary data.</text>
</comment>
<evidence type="ECO:0000313" key="3">
    <source>
        <dbReference type="Proteomes" id="UP001437256"/>
    </source>
</evidence>
<protein>
    <recommendedName>
        <fullName evidence="4">Protein kinase domain-containing protein</fullName>
    </recommendedName>
</protein>
<feature type="compositionally biased region" description="Basic and acidic residues" evidence="1">
    <location>
        <begin position="99"/>
        <end position="115"/>
    </location>
</feature>